<keyword evidence="4" id="KW-1185">Reference proteome</keyword>
<dbReference type="GO" id="GO:0005829">
    <property type="term" value="C:cytosol"/>
    <property type="evidence" value="ECO:0007669"/>
    <property type="project" value="TreeGrafter"/>
</dbReference>
<dbReference type="EMBL" id="JABBNI010000010">
    <property type="protein sequence ID" value="NMM62063.1"/>
    <property type="molecule type" value="Genomic_DNA"/>
</dbReference>
<reference evidence="3 4" key="2">
    <citation type="submission" date="2020-06" db="EMBL/GenBank/DDBJ databases">
        <title>Complete Genome Sequence of Clostridium muelleri sp. nov. P21T, an Acid-Alcohol Producing Acetogen Isolated from Old Hay.</title>
        <authorList>
            <person name="Duncan K.E."/>
            <person name="Tanner R.S."/>
        </authorList>
    </citation>
    <scope>NUCLEOTIDE SEQUENCE [LARGE SCALE GENOMIC DNA]</scope>
    <source>
        <strain evidence="3 4">P21</strain>
    </source>
</reference>
<dbReference type="PROSITE" id="PS50943">
    <property type="entry name" value="HTH_CROC1"/>
    <property type="match status" value="1"/>
</dbReference>
<dbReference type="GO" id="GO:0003700">
    <property type="term" value="F:DNA-binding transcription factor activity"/>
    <property type="evidence" value="ECO:0007669"/>
    <property type="project" value="TreeGrafter"/>
</dbReference>
<evidence type="ECO:0000256" key="1">
    <source>
        <dbReference type="ARBA" id="ARBA00023125"/>
    </source>
</evidence>
<dbReference type="InterPro" id="IPR001387">
    <property type="entry name" value="Cro/C1-type_HTH"/>
</dbReference>
<dbReference type="GO" id="GO:0003677">
    <property type="term" value="F:DNA binding"/>
    <property type="evidence" value="ECO:0007669"/>
    <property type="project" value="UniProtKB-KW"/>
</dbReference>
<dbReference type="Proteomes" id="UP000537131">
    <property type="component" value="Unassembled WGS sequence"/>
</dbReference>
<dbReference type="PANTHER" id="PTHR46797">
    <property type="entry name" value="HTH-TYPE TRANSCRIPTIONAL REGULATOR"/>
    <property type="match status" value="1"/>
</dbReference>
<proteinExistence type="predicted"/>
<dbReference type="InterPro" id="IPR010982">
    <property type="entry name" value="Lambda_DNA-bd_dom_sf"/>
</dbReference>
<reference evidence="3 4" key="1">
    <citation type="submission" date="2020-04" db="EMBL/GenBank/DDBJ databases">
        <authorList>
            <person name="Doyle D.A."/>
        </authorList>
    </citation>
    <scope>NUCLEOTIDE SEQUENCE [LARGE SCALE GENOMIC DNA]</scope>
    <source>
        <strain evidence="3 4">P21</strain>
    </source>
</reference>
<dbReference type="Gene3D" id="1.10.260.40">
    <property type="entry name" value="lambda repressor-like DNA-binding domains"/>
    <property type="match status" value="1"/>
</dbReference>
<feature type="domain" description="HTH cro/C1-type" evidence="2">
    <location>
        <begin position="3"/>
        <end position="57"/>
    </location>
</feature>
<name>A0A7Y0EET8_9CLOT</name>
<evidence type="ECO:0000259" key="2">
    <source>
        <dbReference type="PROSITE" id="PS50943"/>
    </source>
</evidence>
<dbReference type="Pfam" id="PF01381">
    <property type="entry name" value="HTH_3"/>
    <property type="match status" value="1"/>
</dbReference>
<organism evidence="3 4">
    <name type="scientific">Clostridium muellerianum</name>
    <dbReference type="NCBI Taxonomy" id="2716538"/>
    <lineage>
        <taxon>Bacteria</taxon>
        <taxon>Bacillati</taxon>
        <taxon>Bacillota</taxon>
        <taxon>Clostridia</taxon>
        <taxon>Eubacteriales</taxon>
        <taxon>Clostridiaceae</taxon>
        <taxon>Clostridium</taxon>
    </lineage>
</organism>
<dbReference type="AlphaFoldDB" id="A0A7Y0EET8"/>
<dbReference type="SMART" id="SM00530">
    <property type="entry name" value="HTH_XRE"/>
    <property type="match status" value="1"/>
</dbReference>
<dbReference type="CDD" id="cd00093">
    <property type="entry name" value="HTH_XRE"/>
    <property type="match status" value="1"/>
</dbReference>
<dbReference type="RefSeq" id="WP_169296670.1">
    <property type="nucleotide sequence ID" value="NZ_JABBNI010000010.1"/>
</dbReference>
<evidence type="ECO:0000313" key="4">
    <source>
        <dbReference type="Proteomes" id="UP000537131"/>
    </source>
</evidence>
<sequence length="59" mass="6719">MNLKEIRKQKGFTVANLAEAIGVSASYIYQLEKEVKNPSKVIMQKISKVLETSVQELFF</sequence>
<evidence type="ECO:0000313" key="3">
    <source>
        <dbReference type="EMBL" id="NMM62063.1"/>
    </source>
</evidence>
<dbReference type="PANTHER" id="PTHR46797:SF1">
    <property type="entry name" value="METHYLPHOSPHONATE SYNTHASE"/>
    <property type="match status" value="1"/>
</dbReference>
<dbReference type="InterPro" id="IPR050807">
    <property type="entry name" value="TransReg_Diox_bact_type"/>
</dbReference>
<accession>A0A7Y0EET8</accession>
<dbReference type="SUPFAM" id="SSF47413">
    <property type="entry name" value="lambda repressor-like DNA-binding domains"/>
    <property type="match status" value="1"/>
</dbReference>
<gene>
    <name evidence="3" type="ORF">HBE96_05030</name>
</gene>
<keyword evidence="1" id="KW-0238">DNA-binding</keyword>
<protein>
    <submittedName>
        <fullName evidence="3">Helix-turn-helix transcriptional regulator</fullName>
    </submittedName>
</protein>
<comment type="caution">
    <text evidence="3">The sequence shown here is derived from an EMBL/GenBank/DDBJ whole genome shotgun (WGS) entry which is preliminary data.</text>
</comment>